<evidence type="ECO:0008006" key="4">
    <source>
        <dbReference type="Google" id="ProtNLM"/>
    </source>
</evidence>
<reference evidence="1" key="3">
    <citation type="submission" date="2018-07" db="EMBL/GenBank/DDBJ databases">
        <title>WGS assembly of Glycine max.</title>
        <authorList>
            <person name="Schmutz J."/>
            <person name="Cannon S."/>
            <person name="Schlueter J."/>
            <person name="Ma J."/>
            <person name="Mitros T."/>
            <person name="Nelson W."/>
            <person name="Hyten D."/>
            <person name="Song Q."/>
            <person name="Thelen J."/>
            <person name="Cheng J."/>
            <person name="Xu D."/>
            <person name="Hellsten U."/>
            <person name="May G."/>
            <person name="Yu Y."/>
            <person name="Sakurai T."/>
            <person name="Umezawa T."/>
            <person name="Bhattacharyya M."/>
            <person name="Sandhu D."/>
            <person name="Valliyodan B."/>
            <person name="Lindquist E."/>
            <person name="Peto M."/>
            <person name="Grant D."/>
            <person name="Shu S."/>
            <person name="Goodstein D."/>
            <person name="Barry K."/>
            <person name="Futrell-Griggs M."/>
            <person name="Abernathy B."/>
            <person name="Du J."/>
            <person name="Tian Z."/>
            <person name="Zhu L."/>
            <person name="Gill N."/>
            <person name="Joshi T."/>
            <person name="Libault M."/>
            <person name="Sethuraman A."/>
            <person name="Zhang X."/>
            <person name="Shinozaki K."/>
            <person name="Nguyen H."/>
            <person name="Wing R."/>
            <person name="Cregan P."/>
            <person name="Specht J."/>
            <person name="Grimwood J."/>
            <person name="Rokhsar D."/>
            <person name="Stacey G."/>
            <person name="Shoemaker R."/>
            <person name="Jackson S."/>
        </authorList>
    </citation>
    <scope>NUCLEOTIDE SEQUENCE</scope>
    <source>
        <tissue evidence="1">Callus</tissue>
    </source>
</reference>
<gene>
    <name evidence="1" type="ORF">GLYMA_02G185800</name>
</gene>
<name>A0A0R0L469_SOYBN</name>
<dbReference type="EMBL" id="CM000835">
    <property type="protein sequence ID" value="KRH72025.1"/>
    <property type="molecule type" value="Genomic_DNA"/>
</dbReference>
<organism evidence="1">
    <name type="scientific">Glycine max</name>
    <name type="common">Soybean</name>
    <name type="synonym">Glycine hispida</name>
    <dbReference type="NCBI Taxonomy" id="3847"/>
    <lineage>
        <taxon>Eukaryota</taxon>
        <taxon>Viridiplantae</taxon>
        <taxon>Streptophyta</taxon>
        <taxon>Embryophyta</taxon>
        <taxon>Tracheophyta</taxon>
        <taxon>Spermatophyta</taxon>
        <taxon>Magnoliopsida</taxon>
        <taxon>eudicotyledons</taxon>
        <taxon>Gunneridae</taxon>
        <taxon>Pentapetalae</taxon>
        <taxon>rosids</taxon>
        <taxon>fabids</taxon>
        <taxon>Fabales</taxon>
        <taxon>Fabaceae</taxon>
        <taxon>Papilionoideae</taxon>
        <taxon>50 kb inversion clade</taxon>
        <taxon>NPAAA clade</taxon>
        <taxon>indigoferoid/millettioid clade</taxon>
        <taxon>Phaseoleae</taxon>
        <taxon>Glycine</taxon>
        <taxon>Glycine subgen. Soja</taxon>
    </lineage>
</organism>
<accession>A0A0R0L469</accession>
<protein>
    <recommendedName>
        <fullName evidence="4">No apical meristem-associated C-terminal domain-containing protein</fullName>
    </recommendedName>
</protein>
<evidence type="ECO:0000313" key="2">
    <source>
        <dbReference type="EnsemblPlants" id="KRH72025"/>
    </source>
</evidence>
<dbReference type="Gramene" id="KRH72025">
    <property type="protein sequence ID" value="KRH72025"/>
    <property type="gene ID" value="GLYMA_02G185800"/>
</dbReference>
<proteinExistence type="predicted"/>
<evidence type="ECO:0000313" key="3">
    <source>
        <dbReference type="Proteomes" id="UP000008827"/>
    </source>
</evidence>
<dbReference type="STRING" id="3847.A0A0R0L469"/>
<sequence length="243" mass="27794">MVSNGEVGSQFSQFSTQIGLEEIIIEEIGGSSTKRKSRVVFAIEEDTHLIRKEAFWLRVKENHNKFRGVQKFKGHYKQAVSLKKSGCMDNDIMLNPYVIWKEDEGSDFGLEHAWRLLKDQLKWLGQFTKNCSKRTKNFAFGAYSLSSNPGTSVEDAKADTPSPIVRPIMWKRVGTSTNHVNLIGVEEATREINVLDTKLAALRKNELENEYYDILMKDTSTMSETQLEDHQAFCKIIRRKLGI</sequence>
<dbReference type="InParanoid" id="A0A0R0L469"/>
<dbReference type="EnsemblPlants" id="KRH72025">
    <property type="protein sequence ID" value="KRH72025"/>
    <property type="gene ID" value="GLYMA_02G185800"/>
</dbReference>
<keyword evidence="3" id="KW-1185">Reference proteome</keyword>
<dbReference type="PANTHER" id="PTHR45023">
    <property type="match status" value="1"/>
</dbReference>
<dbReference type="AlphaFoldDB" id="A0A0R0L469"/>
<reference evidence="1 2" key="1">
    <citation type="journal article" date="2010" name="Nature">
        <title>Genome sequence of the palaeopolyploid soybean.</title>
        <authorList>
            <person name="Schmutz J."/>
            <person name="Cannon S.B."/>
            <person name="Schlueter J."/>
            <person name="Ma J."/>
            <person name="Mitros T."/>
            <person name="Nelson W."/>
            <person name="Hyten D.L."/>
            <person name="Song Q."/>
            <person name="Thelen J.J."/>
            <person name="Cheng J."/>
            <person name="Xu D."/>
            <person name="Hellsten U."/>
            <person name="May G.D."/>
            <person name="Yu Y."/>
            <person name="Sakurai T."/>
            <person name="Umezawa T."/>
            <person name="Bhattacharyya M.K."/>
            <person name="Sandhu D."/>
            <person name="Valliyodan B."/>
            <person name="Lindquist E."/>
            <person name="Peto M."/>
            <person name="Grant D."/>
            <person name="Shu S."/>
            <person name="Goodstein D."/>
            <person name="Barry K."/>
            <person name="Futrell-Griggs M."/>
            <person name="Abernathy B."/>
            <person name="Du J."/>
            <person name="Tian Z."/>
            <person name="Zhu L."/>
            <person name="Gill N."/>
            <person name="Joshi T."/>
            <person name="Libault M."/>
            <person name="Sethuraman A."/>
            <person name="Zhang X.-C."/>
            <person name="Shinozaki K."/>
            <person name="Nguyen H.T."/>
            <person name="Wing R.A."/>
            <person name="Cregan P."/>
            <person name="Specht J."/>
            <person name="Grimwood J."/>
            <person name="Rokhsar D."/>
            <person name="Stacey G."/>
            <person name="Shoemaker R.C."/>
            <person name="Jackson S.A."/>
        </authorList>
    </citation>
    <scope>NUCLEOTIDE SEQUENCE</scope>
    <source>
        <strain evidence="2">cv. Williams 82</strain>
        <tissue evidence="1">Callus</tissue>
    </source>
</reference>
<evidence type="ECO:0000313" key="1">
    <source>
        <dbReference type="EMBL" id="KRH72025.1"/>
    </source>
</evidence>
<reference evidence="2" key="2">
    <citation type="submission" date="2018-02" db="UniProtKB">
        <authorList>
            <consortium name="EnsemblPlants"/>
        </authorList>
    </citation>
    <scope>IDENTIFICATION</scope>
    <source>
        <strain evidence="2">Williams 82</strain>
    </source>
</reference>
<dbReference type="Proteomes" id="UP000008827">
    <property type="component" value="Chromosome 2"/>
</dbReference>
<dbReference type="PANTHER" id="PTHR45023:SF4">
    <property type="entry name" value="GLYCINE-RICH PROTEIN-RELATED"/>
    <property type="match status" value="1"/>
</dbReference>